<evidence type="ECO:0000256" key="1">
    <source>
        <dbReference type="SAM" id="Coils"/>
    </source>
</evidence>
<dbReference type="InterPro" id="IPR013087">
    <property type="entry name" value="Znf_C2H2_type"/>
</dbReference>
<feature type="coiled-coil region" evidence="1">
    <location>
        <begin position="79"/>
        <end position="106"/>
    </location>
</feature>
<dbReference type="PATRIC" id="fig|1276246.3.peg.550"/>
<sequence length="107" mass="13335">MSDKKVFEMDENLKLRTDLIYFHQTIRECIHKEIALDSRDEHYKCTNMGCWMQFWFRTEEEYHVFDHRVIKEFDFVKSEKEYKKKIKSLKLKAKKEKEMLEKSKNLY</sequence>
<evidence type="ECO:0000259" key="2">
    <source>
        <dbReference type="PROSITE" id="PS00028"/>
    </source>
</evidence>
<organism evidence="3 4">
    <name type="scientific">Spiroplasma culicicola AES-1</name>
    <dbReference type="NCBI Taxonomy" id="1276246"/>
    <lineage>
        <taxon>Bacteria</taxon>
        <taxon>Bacillati</taxon>
        <taxon>Mycoplasmatota</taxon>
        <taxon>Mollicutes</taxon>
        <taxon>Entomoplasmatales</taxon>
        <taxon>Spiroplasmataceae</taxon>
        <taxon>Spiroplasma</taxon>
    </lineage>
</organism>
<accession>W6A6Y0</accession>
<dbReference type="HOGENOM" id="CLU_175616_0_0_14"/>
<reference evidence="3 4" key="1">
    <citation type="journal article" date="2014" name="Genome Biol. Evol.">
        <title>Molecular evolution of the substrate utilization strategies and putative virulence factors in mosquito-associated Spiroplasma species.</title>
        <authorList>
            <person name="Chang T.H."/>
            <person name="Lo W.S."/>
            <person name="Ku C."/>
            <person name="Chen L.L."/>
            <person name="Kuo C.H."/>
        </authorList>
    </citation>
    <scope>NUCLEOTIDE SEQUENCE [LARGE SCALE GENOMIC DNA]</scope>
    <source>
        <strain evidence="3">AES-1</strain>
    </source>
</reference>
<keyword evidence="1" id="KW-0175">Coiled coil</keyword>
<feature type="domain" description="C2H2-type" evidence="2">
    <location>
        <begin position="45"/>
        <end position="67"/>
    </location>
</feature>
<evidence type="ECO:0000313" key="3">
    <source>
        <dbReference type="EMBL" id="AHI52893.1"/>
    </source>
</evidence>
<name>W6A6Y0_9MOLU</name>
<proteinExistence type="predicted"/>
<dbReference type="OrthoDB" id="390249at2"/>
<dbReference type="Proteomes" id="UP000019267">
    <property type="component" value="Chromosome"/>
</dbReference>
<protein>
    <recommendedName>
        <fullName evidence="2">C2H2-type domain-containing protein</fullName>
    </recommendedName>
</protein>
<dbReference type="KEGG" id="scq:SCULI_v1c05520"/>
<gene>
    <name evidence="3" type="ORF">SCULI_v1c05520</name>
</gene>
<dbReference type="PROSITE" id="PS00028">
    <property type="entry name" value="ZINC_FINGER_C2H2_1"/>
    <property type="match status" value="1"/>
</dbReference>
<keyword evidence="4" id="KW-1185">Reference proteome</keyword>
<dbReference type="EMBL" id="CP006681">
    <property type="protein sequence ID" value="AHI52893.1"/>
    <property type="molecule type" value="Genomic_DNA"/>
</dbReference>
<dbReference type="AlphaFoldDB" id="W6A6Y0"/>
<dbReference type="STRING" id="1276246.SCULI_v1c05520"/>
<evidence type="ECO:0000313" key="4">
    <source>
        <dbReference type="Proteomes" id="UP000019267"/>
    </source>
</evidence>
<dbReference type="RefSeq" id="WP_025363129.1">
    <property type="nucleotide sequence ID" value="NZ_CP006681.1"/>
</dbReference>